<sequence length="336" mass="36314">MPELPEVEVVRAGLERALIGATVSAAEVFDGRSLKRHVSIAELSSGRVAAGHGKTLDPQTQQLRANDFVQRLTGATFLTPARRGKFMWIPLQPPEDRHQQAAGTAGGQPVQALLAHLAMSGQLLLRTPTAPEDKHVRIRLWVSTPAGEQLRLDFADQRRFGSLAIDSLIPTSDGKPAGWGTSDPLLPQQAAHIARDLLDPHCDFAQVAKTLKTKQTAIKKILLDQQLLSGVGNIYADEALWESQLHPETPAARIALSKLEMLLHNAAGVMAKALAEGGTSFDELYVNTAGEAGYFARSLQAYGRSGEACLRCGTTLTSSQAIGRTSHFCPHCQRKR</sequence>
<keyword evidence="11" id="KW-0234">DNA repair</keyword>
<evidence type="ECO:0000256" key="14">
    <source>
        <dbReference type="ARBA" id="ARBA00023295"/>
    </source>
</evidence>
<dbReference type="Pfam" id="PF06827">
    <property type="entry name" value="zf-FPG_IleRS"/>
    <property type="match status" value="1"/>
</dbReference>
<dbReference type="PROSITE" id="PS01242">
    <property type="entry name" value="ZF_FPG_1"/>
    <property type="match status" value="1"/>
</dbReference>
<keyword evidence="10" id="KW-0238">DNA-binding</keyword>
<evidence type="ECO:0000256" key="3">
    <source>
        <dbReference type="ARBA" id="ARBA00009409"/>
    </source>
</evidence>
<keyword evidence="6" id="KW-0227">DNA damage</keyword>
<dbReference type="PROSITE" id="PS51066">
    <property type="entry name" value="ZF_FPG_2"/>
    <property type="match status" value="1"/>
</dbReference>
<keyword evidence="14 19" id="KW-0326">Glycosidase</keyword>
<comment type="catalytic activity">
    <reaction evidence="15">
        <text>2'-deoxyribonucleotide-(2'-deoxyribose 5'-phosphate)-2'-deoxyribonucleotide-DNA = a 3'-end 2'-deoxyribonucleotide-(2,3-dehydro-2,3-deoxyribose 5'-phosphate)-DNA + a 5'-end 5'-phospho-2'-deoxyribonucleoside-DNA + H(+)</text>
        <dbReference type="Rhea" id="RHEA:66592"/>
        <dbReference type="Rhea" id="RHEA-COMP:13180"/>
        <dbReference type="Rhea" id="RHEA-COMP:16897"/>
        <dbReference type="Rhea" id="RHEA-COMP:17067"/>
        <dbReference type="ChEBI" id="CHEBI:15378"/>
        <dbReference type="ChEBI" id="CHEBI:136412"/>
        <dbReference type="ChEBI" id="CHEBI:157695"/>
        <dbReference type="ChEBI" id="CHEBI:167181"/>
        <dbReference type="EC" id="4.2.99.18"/>
    </reaction>
</comment>
<dbReference type="SMART" id="SM00898">
    <property type="entry name" value="Fapy_DNA_glyco"/>
    <property type="match status" value="1"/>
</dbReference>
<evidence type="ECO:0000256" key="2">
    <source>
        <dbReference type="ARBA" id="ARBA00001947"/>
    </source>
</evidence>
<dbReference type="Pfam" id="PF06831">
    <property type="entry name" value="H2TH"/>
    <property type="match status" value="1"/>
</dbReference>
<feature type="domain" description="FPG-type" evidence="17">
    <location>
        <begin position="300"/>
        <end position="334"/>
    </location>
</feature>
<evidence type="ECO:0000256" key="6">
    <source>
        <dbReference type="ARBA" id="ARBA00022763"/>
    </source>
</evidence>
<gene>
    <name evidence="19" type="ORF">F5897_000306</name>
</gene>
<dbReference type="EC" id="4.2.99.18" evidence="19"/>
<dbReference type="InterPro" id="IPR012319">
    <property type="entry name" value="FPG_cat"/>
</dbReference>
<keyword evidence="9" id="KW-0862">Zinc</keyword>
<evidence type="ECO:0000256" key="13">
    <source>
        <dbReference type="ARBA" id="ARBA00023268"/>
    </source>
</evidence>
<evidence type="ECO:0000256" key="8">
    <source>
        <dbReference type="ARBA" id="ARBA00022801"/>
    </source>
</evidence>
<dbReference type="GO" id="GO:0003690">
    <property type="term" value="F:double-stranded DNA binding"/>
    <property type="evidence" value="ECO:0007669"/>
    <property type="project" value="UniProtKB-ARBA"/>
</dbReference>
<dbReference type="EMBL" id="JACIFD010000002">
    <property type="protein sequence ID" value="MBB4071022.1"/>
    <property type="molecule type" value="Genomic_DNA"/>
</dbReference>
<comment type="subunit">
    <text evidence="4">Monomer.</text>
</comment>
<evidence type="ECO:0000256" key="1">
    <source>
        <dbReference type="ARBA" id="ARBA00001668"/>
    </source>
</evidence>
<dbReference type="GO" id="GO:0006979">
    <property type="term" value="P:response to oxidative stress"/>
    <property type="evidence" value="ECO:0007669"/>
    <property type="project" value="UniProtKB-ARBA"/>
</dbReference>
<dbReference type="EC" id="3.2.2.23" evidence="19"/>
<dbReference type="GO" id="GO:0008270">
    <property type="term" value="F:zinc ion binding"/>
    <property type="evidence" value="ECO:0007669"/>
    <property type="project" value="UniProtKB-KW"/>
</dbReference>
<proteinExistence type="inferred from homology"/>
<evidence type="ECO:0000256" key="7">
    <source>
        <dbReference type="ARBA" id="ARBA00022771"/>
    </source>
</evidence>
<dbReference type="InterPro" id="IPR015887">
    <property type="entry name" value="DNA_glyclase_Znf_dom_DNA_BS"/>
</dbReference>
<dbReference type="InterPro" id="IPR015886">
    <property type="entry name" value="H2TH_FPG"/>
</dbReference>
<keyword evidence="13" id="KW-0511">Multifunctional enzyme</keyword>
<dbReference type="InterPro" id="IPR010979">
    <property type="entry name" value="Ribosomal_uS13-like_H2TH"/>
</dbReference>
<comment type="cofactor">
    <cofactor evidence="2">
        <name>Zn(2+)</name>
        <dbReference type="ChEBI" id="CHEBI:29105"/>
    </cofactor>
</comment>
<dbReference type="GO" id="GO:0034039">
    <property type="term" value="F:8-oxo-7,8-dihydroguanine DNA N-glycosylase activity"/>
    <property type="evidence" value="ECO:0007669"/>
    <property type="project" value="TreeGrafter"/>
</dbReference>
<comment type="caution">
    <text evidence="19">The sequence shown here is derived from an EMBL/GenBank/DDBJ whole genome shotgun (WGS) entry which is preliminary data.</text>
</comment>
<dbReference type="PROSITE" id="PS51068">
    <property type="entry name" value="FPG_CAT"/>
    <property type="match status" value="1"/>
</dbReference>
<dbReference type="SUPFAM" id="SSF81624">
    <property type="entry name" value="N-terminal domain of MutM-like DNA repair proteins"/>
    <property type="match status" value="1"/>
</dbReference>
<dbReference type="InterPro" id="IPR020629">
    <property type="entry name" value="FPG_Glyclase"/>
</dbReference>
<dbReference type="RefSeq" id="WP_183304231.1">
    <property type="nucleotide sequence ID" value="NZ_JACIFD010000002.1"/>
</dbReference>
<protein>
    <submittedName>
        <fullName evidence="19">Formamidopyrimidine-DNA glycosylase</fullName>
        <ecNumber evidence="19">3.2.2.23</ecNumber>
        <ecNumber evidence="19">4.2.99.18</ecNumber>
    </submittedName>
</protein>
<organism evidence="19 20">
    <name type="scientific">Canibacter oris</name>
    <dbReference type="NCBI Taxonomy" id="1365628"/>
    <lineage>
        <taxon>Bacteria</taxon>
        <taxon>Bacillati</taxon>
        <taxon>Actinomycetota</taxon>
        <taxon>Actinomycetes</taxon>
        <taxon>Micrococcales</taxon>
        <taxon>Microbacteriaceae</taxon>
        <taxon>Canibacter</taxon>
    </lineage>
</organism>
<comment type="catalytic activity">
    <reaction evidence="1">
        <text>Hydrolysis of DNA containing ring-opened 7-methylguanine residues, releasing 2,6-diamino-4-hydroxy-5-(N-methyl)formamidopyrimidine.</text>
        <dbReference type="EC" id="3.2.2.23"/>
    </reaction>
</comment>
<keyword evidence="5" id="KW-0479">Metal-binding</keyword>
<dbReference type="Pfam" id="PF01149">
    <property type="entry name" value="Fapy_DNA_glyco"/>
    <property type="match status" value="2"/>
</dbReference>
<evidence type="ECO:0000256" key="9">
    <source>
        <dbReference type="ARBA" id="ARBA00022833"/>
    </source>
</evidence>
<name>A0A840DHS7_9MICO</name>
<keyword evidence="20" id="KW-1185">Reference proteome</keyword>
<comment type="similarity">
    <text evidence="3">Belongs to the FPG family.</text>
</comment>
<dbReference type="Proteomes" id="UP000571183">
    <property type="component" value="Unassembled WGS sequence"/>
</dbReference>
<dbReference type="PANTHER" id="PTHR22993">
    <property type="entry name" value="FORMAMIDOPYRIMIDINE-DNA GLYCOSYLASE"/>
    <property type="match status" value="1"/>
</dbReference>
<accession>A0A840DHS7</accession>
<dbReference type="InterPro" id="IPR035937">
    <property type="entry name" value="FPG_N"/>
</dbReference>
<dbReference type="SMART" id="SM01232">
    <property type="entry name" value="H2TH"/>
    <property type="match status" value="1"/>
</dbReference>
<dbReference type="NCBIfam" id="TIGR00577">
    <property type="entry name" value="fpg"/>
    <property type="match status" value="1"/>
</dbReference>
<evidence type="ECO:0000256" key="15">
    <source>
        <dbReference type="ARBA" id="ARBA00044632"/>
    </source>
</evidence>
<evidence type="ECO:0000256" key="10">
    <source>
        <dbReference type="ARBA" id="ARBA00023125"/>
    </source>
</evidence>
<evidence type="ECO:0000256" key="12">
    <source>
        <dbReference type="ARBA" id="ARBA00023239"/>
    </source>
</evidence>
<evidence type="ECO:0000259" key="18">
    <source>
        <dbReference type="PROSITE" id="PS51068"/>
    </source>
</evidence>
<dbReference type="CDD" id="cd08966">
    <property type="entry name" value="EcFpg-like_N"/>
    <property type="match status" value="1"/>
</dbReference>
<dbReference type="NCBIfam" id="NF002211">
    <property type="entry name" value="PRK01103.1"/>
    <property type="match status" value="1"/>
</dbReference>
<feature type="domain" description="Formamidopyrimidine-DNA glycosylase catalytic" evidence="18">
    <location>
        <begin position="2"/>
        <end position="161"/>
    </location>
</feature>
<evidence type="ECO:0000256" key="11">
    <source>
        <dbReference type="ARBA" id="ARBA00023204"/>
    </source>
</evidence>
<keyword evidence="7 16" id="KW-0863">Zinc-finger</keyword>
<dbReference type="GO" id="GO:0006284">
    <property type="term" value="P:base-excision repair"/>
    <property type="evidence" value="ECO:0007669"/>
    <property type="project" value="InterPro"/>
</dbReference>
<dbReference type="InterPro" id="IPR000214">
    <property type="entry name" value="Znf_DNA_glyclase/AP_lyase"/>
</dbReference>
<evidence type="ECO:0000256" key="16">
    <source>
        <dbReference type="PROSITE-ProRule" id="PRU00391"/>
    </source>
</evidence>
<evidence type="ECO:0000259" key="17">
    <source>
        <dbReference type="PROSITE" id="PS51066"/>
    </source>
</evidence>
<reference evidence="19" key="1">
    <citation type="submission" date="2020-08" db="EMBL/GenBank/DDBJ databases">
        <title>Sequencing the genomes of 1000 actinobacteria strains.</title>
        <authorList>
            <person name="Klenk H.-P."/>
        </authorList>
    </citation>
    <scope>NUCLEOTIDE SEQUENCE [LARGE SCALE GENOMIC DNA]</scope>
    <source>
        <strain evidence="19">DSM 27064</strain>
    </source>
</reference>
<dbReference type="SUPFAM" id="SSF46946">
    <property type="entry name" value="S13-like H2TH domain"/>
    <property type="match status" value="1"/>
</dbReference>
<evidence type="ECO:0000313" key="20">
    <source>
        <dbReference type="Proteomes" id="UP000571183"/>
    </source>
</evidence>
<keyword evidence="8 19" id="KW-0378">Hydrolase</keyword>
<evidence type="ECO:0000256" key="4">
    <source>
        <dbReference type="ARBA" id="ARBA00011245"/>
    </source>
</evidence>
<evidence type="ECO:0000313" key="19">
    <source>
        <dbReference type="EMBL" id="MBB4071022.1"/>
    </source>
</evidence>
<dbReference type="Gene3D" id="1.10.8.50">
    <property type="match status" value="1"/>
</dbReference>
<dbReference type="SUPFAM" id="SSF57716">
    <property type="entry name" value="Glucocorticoid receptor-like (DNA-binding domain)"/>
    <property type="match status" value="1"/>
</dbReference>
<evidence type="ECO:0000256" key="5">
    <source>
        <dbReference type="ARBA" id="ARBA00022723"/>
    </source>
</evidence>
<dbReference type="PANTHER" id="PTHR22993:SF9">
    <property type="entry name" value="FORMAMIDOPYRIMIDINE-DNA GLYCOSYLASE"/>
    <property type="match status" value="1"/>
</dbReference>
<dbReference type="InterPro" id="IPR010663">
    <property type="entry name" value="Znf_FPG/IleRS"/>
</dbReference>
<dbReference type="Gene3D" id="3.20.190.10">
    <property type="entry name" value="MutM-like, N-terminal"/>
    <property type="match status" value="1"/>
</dbReference>
<dbReference type="GO" id="GO:0003684">
    <property type="term" value="F:damaged DNA binding"/>
    <property type="evidence" value="ECO:0007669"/>
    <property type="project" value="InterPro"/>
</dbReference>
<keyword evidence="12 19" id="KW-0456">Lyase</keyword>
<dbReference type="GO" id="GO:0140078">
    <property type="term" value="F:class I DNA-(apurinic or apyrimidinic site) endonuclease activity"/>
    <property type="evidence" value="ECO:0007669"/>
    <property type="project" value="UniProtKB-EC"/>
</dbReference>
<dbReference type="AlphaFoldDB" id="A0A840DHS7"/>
<dbReference type="FunFam" id="1.10.8.50:FF:000003">
    <property type="entry name" value="Formamidopyrimidine-DNA glycosylase"/>
    <property type="match status" value="1"/>
</dbReference>